<evidence type="ECO:0000313" key="2">
    <source>
        <dbReference type="EMBL" id="KIM35178.1"/>
    </source>
</evidence>
<dbReference type="InterPro" id="IPR032466">
    <property type="entry name" value="Metal_Hydrolase"/>
</dbReference>
<gene>
    <name evidence="2" type="ORF">M413DRAFT_449886</name>
</gene>
<evidence type="ECO:0000259" key="1">
    <source>
        <dbReference type="Pfam" id="PF01979"/>
    </source>
</evidence>
<dbReference type="Proteomes" id="UP000053424">
    <property type="component" value="Unassembled WGS sequence"/>
</dbReference>
<feature type="domain" description="Amidohydrolase-related" evidence="1">
    <location>
        <begin position="160"/>
        <end position="492"/>
    </location>
</feature>
<sequence>MSKSPGSLVESNKASQPKPTQKAFRRFLGLVFCALVAHTVYWSRSSLGDTAVATITKADRAAFLSKCANIHTPAGPPPSFSTATRIREGSDRWVPGTPATLLRNAKIWTGARNGTEVVYGDVLLDKGLIVAVGYIPPSLLAAAKTRGGGEVKVLDVAGKWITPGLVDLHSHIGVYSSPALNGISTIFDAQNIDGLNTHDASYELAMAGGVTTAQILPGSANNIGGQAFVIKLRPTAEKSATSKVIEPPLTLTHSANGTDYIRWRHMKHACGENPDRVYGQTRMDGQWNFRHAYDEARKIRDAQDAFCAKAVAGKWAALEAEGAEFPEELQWESLVDVLRGRVKLSIHCYEAVDLDGIVRLSNEFKFPVASFHHAGETYLVPDLLKKTWGGAPSIALFASNFRKKREAYRGSEFAPCILADHGIPVVMKSDHPVVNSRYLLFEAQQAHYYGLNPALALASVTSVPARAAGLGHRVGTIAEGYDADIVVWDSHPLTLGATPEQVYVDGIAQLSNPYPLQKPAAFQHLPETPNWDREKNNTVLWDGLPPLTGWKIGGHRGRVRLLNVKNLVGFNELSDHDELETVFDDSGKDKGRVVVIEDGRITCVQRPVDSCTSPFGGDDEVVLDLRGGSIGPGLTTYGSPLGLVEIRLEPSTNDGNVLDPLIGGDLPSILAKGGEKGLIRAADGLLFEGRNTLLAYRSGVTTAVTAPSGGGFLQGIATAFSVGAPHALAKGAVVQSETALHVSVSFTLPVSVSTQISALRSVLFAQDSEDNSAWRKVQEGEMPLVVSVESADAMATLLSLKYEYEETSGKTLKLTFAGGSEAHLIAKDIALAGVSVIVTSSRPYPGLWEQRRILPGPPLSESSNVLTLLDAGTALESNGTMSKAQALALATTNLHEALGVVRRRFSIPDLVLYEAGGPLDLQSKVVGVVSAERGVVEVF</sequence>
<dbReference type="GO" id="GO:0005737">
    <property type="term" value="C:cytoplasm"/>
    <property type="evidence" value="ECO:0007669"/>
    <property type="project" value="TreeGrafter"/>
</dbReference>
<dbReference type="EMBL" id="KN831828">
    <property type="protein sequence ID" value="KIM35178.1"/>
    <property type="molecule type" value="Genomic_DNA"/>
</dbReference>
<dbReference type="AlphaFoldDB" id="A0A0C2XB41"/>
<protein>
    <recommendedName>
        <fullName evidence="1">Amidohydrolase-related domain-containing protein</fullName>
    </recommendedName>
</protein>
<reference evidence="3" key="2">
    <citation type="submission" date="2015-01" db="EMBL/GenBank/DDBJ databases">
        <title>Evolutionary Origins and Diversification of the Mycorrhizal Mutualists.</title>
        <authorList>
            <consortium name="DOE Joint Genome Institute"/>
            <consortium name="Mycorrhizal Genomics Consortium"/>
            <person name="Kohler A."/>
            <person name="Kuo A."/>
            <person name="Nagy L.G."/>
            <person name="Floudas D."/>
            <person name="Copeland A."/>
            <person name="Barry K.W."/>
            <person name="Cichocki N."/>
            <person name="Veneault-Fourrey C."/>
            <person name="LaButti K."/>
            <person name="Lindquist E.A."/>
            <person name="Lipzen A."/>
            <person name="Lundell T."/>
            <person name="Morin E."/>
            <person name="Murat C."/>
            <person name="Riley R."/>
            <person name="Ohm R."/>
            <person name="Sun H."/>
            <person name="Tunlid A."/>
            <person name="Henrissat B."/>
            <person name="Grigoriev I.V."/>
            <person name="Hibbett D.S."/>
            <person name="Martin F."/>
        </authorList>
    </citation>
    <scope>NUCLEOTIDE SEQUENCE [LARGE SCALE GENOMIC DNA]</scope>
    <source>
        <strain evidence="3">h7</strain>
    </source>
</reference>
<dbReference type="PANTHER" id="PTHR43668">
    <property type="entry name" value="ALLANTOINASE"/>
    <property type="match status" value="1"/>
</dbReference>
<dbReference type="STRING" id="686832.A0A0C2XB41"/>
<dbReference type="Pfam" id="PF01979">
    <property type="entry name" value="Amidohydro_1"/>
    <property type="match status" value="1"/>
</dbReference>
<dbReference type="InterPro" id="IPR050138">
    <property type="entry name" value="DHOase/Allantoinase_Hydrolase"/>
</dbReference>
<dbReference type="HOGENOM" id="CLU_006273_0_0_1"/>
<evidence type="ECO:0000313" key="3">
    <source>
        <dbReference type="Proteomes" id="UP000053424"/>
    </source>
</evidence>
<proteinExistence type="predicted"/>
<dbReference type="SUPFAM" id="SSF51338">
    <property type="entry name" value="Composite domain of metallo-dependent hydrolases"/>
    <property type="match status" value="1"/>
</dbReference>
<dbReference type="PANTHER" id="PTHR43668:SF5">
    <property type="entry name" value="AMIDOHYDROLASE 3 DOMAIN-CONTAINING PROTEIN"/>
    <property type="match status" value="1"/>
</dbReference>
<dbReference type="GO" id="GO:0004038">
    <property type="term" value="F:allantoinase activity"/>
    <property type="evidence" value="ECO:0007669"/>
    <property type="project" value="TreeGrafter"/>
</dbReference>
<dbReference type="SUPFAM" id="SSF51556">
    <property type="entry name" value="Metallo-dependent hydrolases"/>
    <property type="match status" value="1"/>
</dbReference>
<dbReference type="OrthoDB" id="10258955at2759"/>
<reference evidence="2 3" key="1">
    <citation type="submission" date="2014-04" db="EMBL/GenBank/DDBJ databases">
        <authorList>
            <consortium name="DOE Joint Genome Institute"/>
            <person name="Kuo A."/>
            <person name="Gay G."/>
            <person name="Dore J."/>
            <person name="Kohler A."/>
            <person name="Nagy L.G."/>
            <person name="Floudas D."/>
            <person name="Copeland A."/>
            <person name="Barry K.W."/>
            <person name="Cichocki N."/>
            <person name="Veneault-Fourrey C."/>
            <person name="LaButti K."/>
            <person name="Lindquist E.A."/>
            <person name="Lipzen A."/>
            <person name="Lundell T."/>
            <person name="Morin E."/>
            <person name="Murat C."/>
            <person name="Sun H."/>
            <person name="Tunlid A."/>
            <person name="Henrissat B."/>
            <person name="Grigoriev I.V."/>
            <person name="Hibbett D.S."/>
            <person name="Martin F."/>
            <person name="Nordberg H.P."/>
            <person name="Cantor M.N."/>
            <person name="Hua S.X."/>
        </authorList>
    </citation>
    <scope>NUCLEOTIDE SEQUENCE [LARGE SCALE GENOMIC DNA]</scope>
    <source>
        <strain evidence="3">h7</strain>
    </source>
</reference>
<dbReference type="GO" id="GO:0006145">
    <property type="term" value="P:purine nucleobase catabolic process"/>
    <property type="evidence" value="ECO:0007669"/>
    <property type="project" value="TreeGrafter"/>
</dbReference>
<dbReference type="Gene3D" id="3.20.20.140">
    <property type="entry name" value="Metal-dependent hydrolases"/>
    <property type="match status" value="2"/>
</dbReference>
<accession>A0A0C2XB41</accession>
<dbReference type="InterPro" id="IPR011059">
    <property type="entry name" value="Metal-dep_hydrolase_composite"/>
</dbReference>
<keyword evidence="3" id="KW-1185">Reference proteome</keyword>
<organism evidence="2 3">
    <name type="scientific">Hebeloma cylindrosporum</name>
    <dbReference type="NCBI Taxonomy" id="76867"/>
    <lineage>
        <taxon>Eukaryota</taxon>
        <taxon>Fungi</taxon>
        <taxon>Dikarya</taxon>
        <taxon>Basidiomycota</taxon>
        <taxon>Agaricomycotina</taxon>
        <taxon>Agaricomycetes</taxon>
        <taxon>Agaricomycetidae</taxon>
        <taxon>Agaricales</taxon>
        <taxon>Agaricineae</taxon>
        <taxon>Hymenogastraceae</taxon>
        <taxon>Hebeloma</taxon>
    </lineage>
</organism>
<dbReference type="InterPro" id="IPR006680">
    <property type="entry name" value="Amidohydro-rel"/>
</dbReference>
<name>A0A0C2XB41_HEBCY</name>